<dbReference type="RefSeq" id="XP_033658324.1">
    <property type="nucleotide sequence ID" value="XM_033803145.1"/>
</dbReference>
<dbReference type="AlphaFoldDB" id="A0A6A6JWK3"/>
<name>A0A6A6JWK3_WESOR</name>
<accession>A0A6A6JWK3</accession>
<organism evidence="1 2">
    <name type="scientific">Westerdykella ornata</name>
    <dbReference type="NCBI Taxonomy" id="318751"/>
    <lineage>
        <taxon>Eukaryota</taxon>
        <taxon>Fungi</taxon>
        <taxon>Dikarya</taxon>
        <taxon>Ascomycota</taxon>
        <taxon>Pezizomycotina</taxon>
        <taxon>Dothideomycetes</taxon>
        <taxon>Pleosporomycetidae</taxon>
        <taxon>Pleosporales</taxon>
        <taxon>Sporormiaceae</taxon>
        <taxon>Westerdykella</taxon>
    </lineage>
</organism>
<proteinExistence type="predicted"/>
<keyword evidence="2" id="KW-1185">Reference proteome</keyword>
<protein>
    <submittedName>
        <fullName evidence="1">Uncharacterized protein</fullName>
    </submittedName>
</protein>
<dbReference type="EMBL" id="ML986484">
    <property type="protein sequence ID" value="KAF2280787.1"/>
    <property type="molecule type" value="Genomic_DNA"/>
</dbReference>
<dbReference type="OrthoDB" id="3927820at2759"/>
<evidence type="ECO:0000313" key="2">
    <source>
        <dbReference type="Proteomes" id="UP000800097"/>
    </source>
</evidence>
<gene>
    <name evidence="1" type="ORF">EI97DRAFT_8466</name>
</gene>
<dbReference type="GeneID" id="54556320"/>
<evidence type="ECO:0000313" key="1">
    <source>
        <dbReference type="EMBL" id="KAF2280787.1"/>
    </source>
</evidence>
<reference evidence="1" key="1">
    <citation type="journal article" date="2020" name="Stud. Mycol.">
        <title>101 Dothideomycetes genomes: a test case for predicting lifestyles and emergence of pathogens.</title>
        <authorList>
            <person name="Haridas S."/>
            <person name="Albert R."/>
            <person name="Binder M."/>
            <person name="Bloem J."/>
            <person name="Labutti K."/>
            <person name="Salamov A."/>
            <person name="Andreopoulos B."/>
            <person name="Baker S."/>
            <person name="Barry K."/>
            <person name="Bills G."/>
            <person name="Bluhm B."/>
            <person name="Cannon C."/>
            <person name="Castanera R."/>
            <person name="Culley D."/>
            <person name="Daum C."/>
            <person name="Ezra D."/>
            <person name="Gonzalez J."/>
            <person name="Henrissat B."/>
            <person name="Kuo A."/>
            <person name="Liang C."/>
            <person name="Lipzen A."/>
            <person name="Lutzoni F."/>
            <person name="Magnuson J."/>
            <person name="Mondo S."/>
            <person name="Nolan M."/>
            <person name="Ohm R."/>
            <person name="Pangilinan J."/>
            <person name="Park H.-J."/>
            <person name="Ramirez L."/>
            <person name="Alfaro M."/>
            <person name="Sun H."/>
            <person name="Tritt A."/>
            <person name="Yoshinaga Y."/>
            <person name="Zwiers L.-H."/>
            <person name="Turgeon B."/>
            <person name="Goodwin S."/>
            <person name="Spatafora J."/>
            <person name="Crous P."/>
            <person name="Grigoriev I."/>
        </authorList>
    </citation>
    <scope>NUCLEOTIDE SEQUENCE</scope>
    <source>
        <strain evidence="1">CBS 379.55</strain>
    </source>
</reference>
<dbReference type="Proteomes" id="UP000800097">
    <property type="component" value="Unassembled WGS sequence"/>
</dbReference>
<sequence>MLPSQRSQPSSISSTESTSPANMLQTFRWPSYQSTYDMVSDERFQHFNTESAKINAGLHMPAGRHVAHDLLPVFSRNWTPVDIDFSTFRVSQHSPSPQKPTAKDIVRSLLCPPPHAFVHGVLSINWVIAVAGATHFECRRSDGRYILKKDSPLRKWGKQLGLPAVYREWLCGDDEERGAAEDGMWLTEEFFEKEL</sequence>